<dbReference type="Proteomes" id="UP001141253">
    <property type="component" value="Chromosome 8"/>
</dbReference>
<gene>
    <name evidence="1" type="ORF">OIU77_012027</name>
</gene>
<protein>
    <submittedName>
        <fullName evidence="1">Uncharacterized protein</fullName>
    </submittedName>
</protein>
<evidence type="ECO:0000313" key="1">
    <source>
        <dbReference type="EMBL" id="KAJ6322062.1"/>
    </source>
</evidence>
<accession>A0ABQ9A2Y4</accession>
<keyword evidence="2" id="KW-1185">Reference proteome</keyword>
<reference evidence="1" key="1">
    <citation type="submission" date="2022-10" db="EMBL/GenBank/DDBJ databases">
        <authorList>
            <person name="Hyden B.L."/>
            <person name="Feng K."/>
            <person name="Yates T."/>
            <person name="Jawdy S."/>
            <person name="Smart L.B."/>
            <person name="Muchero W."/>
        </authorList>
    </citation>
    <scope>NUCLEOTIDE SEQUENCE</scope>
    <source>
        <tissue evidence="1">Shoot tip</tissue>
    </source>
</reference>
<evidence type="ECO:0000313" key="2">
    <source>
        <dbReference type="Proteomes" id="UP001141253"/>
    </source>
</evidence>
<name>A0ABQ9A2Y4_9ROSI</name>
<organism evidence="1 2">
    <name type="scientific">Salix suchowensis</name>
    <dbReference type="NCBI Taxonomy" id="1278906"/>
    <lineage>
        <taxon>Eukaryota</taxon>
        <taxon>Viridiplantae</taxon>
        <taxon>Streptophyta</taxon>
        <taxon>Embryophyta</taxon>
        <taxon>Tracheophyta</taxon>
        <taxon>Spermatophyta</taxon>
        <taxon>Magnoliopsida</taxon>
        <taxon>eudicotyledons</taxon>
        <taxon>Gunneridae</taxon>
        <taxon>Pentapetalae</taxon>
        <taxon>rosids</taxon>
        <taxon>fabids</taxon>
        <taxon>Malpighiales</taxon>
        <taxon>Salicaceae</taxon>
        <taxon>Saliceae</taxon>
        <taxon>Salix</taxon>
    </lineage>
</organism>
<dbReference type="EMBL" id="JAPFFI010000023">
    <property type="protein sequence ID" value="KAJ6322062.1"/>
    <property type="molecule type" value="Genomic_DNA"/>
</dbReference>
<proteinExistence type="predicted"/>
<reference evidence="1" key="2">
    <citation type="journal article" date="2023" name="Int. J. Mol. Sci.">
        <title>De Novo Assembly and Annotation of 11 Diverse Shrub Willow (Salix) Genomes Reveals Novel Gene Organization in Sex-Linked Regions.</title>
        <authorList>
            <person name="Hyden B."/>
            <person name="Feng K."/>
            <person name="Yates T.B."/>
            <person name="Jawdy S."/>
            <person name="Cereghino C."/>
            <person name="Smart L.B."/>
            <person name="Muchero W."/>
        </authorList>
    </citation>
    <scope>NUCLEOTIDE SEQUENCE</scope>
    <source>
        <tissue evidence="1">Shoot tip</tissue>
    </source>
</reference>
<sequence>MKLHAVSCPTMFLRPSLSKKQSSRVHWAFEGGVVLTYNINPSSFARRPRADSPLKQILPRADPPPDGYLYGLIAQ</sequence>
<comment type="caution">
    <text evidence="1">The sequence shown here is derived from an EMBL/GenBank/DDBJ whole genome shotgun (WGS) entry which is preliminary data.</text>
</comment>